<dbReference type="InterPro" id="IPR039422">
    <property type="entry name" value="MarR/SlyA-like"/>
</dbReference>
<evidence type="ECO:0000259" key="1">
    <source>
        <dbReference type="PROSITE" id="PS50995"/>
    </source>
</evidence>
<gene>
    <name evidence="2" type="ORF">BIV57_22195</name>
</gene>
<dbReference type="InterPro" id="IPR000835">
    <property type="entry name" value="HTH_MarR-typ"/>
</dbReference>
<dbReference type="EMBL" id="MLCF01000163">
    <property type="protein sequence ID" value="OIV35312.1"/>
    <property type="molecule type" value="Genomic_DNA"/>
</dbReference>
<dbReference type="InterPro" id="IPR036388">
    <property type="entry name" value="WH-like_DNA-bd_sf"/>
</dbReference>
<comment type="caution">
    <text evidence="2">The sequence shown here is derived from an EMBL/GenBank/DDBJ whole genome shotgun (WGS) entry which is preliminary data.</text>
</comment>
<dbReference type="InterPro" id="IPR036390">
    <property type="entry name" value="WH_DNA-bd_sf"/>
</dbReference>
<dbReference type="PANTHER" id="PTHR33164">
    <property type="entry name" value="TRANSCRIPTIONAL REGULATOR, MARR FAMILY"/>
    <property type="match status" value="1"/>
</dbReference>
<evidence type="ECO:0000313" key="3">
    <source>
        <dbReference type="Proteomes" id="UP000243342"/>
    </source>
</evidence>
<feature type="domain" description="HTH marR-type" evidence="1">
    <location>
        <begin position="1"/>
        <end position="137"/>
    </location>
</feature>
<keyword evidence="3" id="KW-1185">Reference proteome</keyword>
<sequence length="153" mass="16047">MDPVEEVRYLVLAAQREGNRALAAALRPLGVTPAQGEVLRLLAERQPLSLSGLGALLVCESGANPSRLVDRLVAAGLVRREGGVADRRHVQLTLTPDGRRAARGAAEAEAALHAHIAEAATGRDLDAVRDFLRALVGDRGAGLAVARRAGRAE</sequence>
<dbReference type="SUPFAM" id="SSF46785">
    <property type="entry name" value="Winged helix' DNA-binding domain"/>
    <property type="match status" value="1"/>
</dbReference>
<name>A0A1J7C170_9ACTN</name>
<dbReference type="Gene3D" id="1.10.10.10">
    <property type="entry name" value="Winged helix-like DNA-binding domain superfamily/Winged helix DNA-binding domain"/>
    <property type="match status" value="1"/>
</dbReference>
<dbReference type="PANTHER" id="PTHR33164:SF43">
    <property type="entry name" value="HTH-TYPE TRANSCRIPTIONAL REPRESSOR YETL"/>
    <property type="match status" value="1"/>
</dbReference>
<evidence type="ECO:0000313" key="2">
    <source>
        <dbReference type="EMBL" id="OIV35312.1"/>
    </source>
</evidence>
<dbReference type="Pfam" id="PF01047">
    <property type="entry name" value="MarR"/>
    <property type="match status" value="1"/>
</dbReference>
<dbReference type="GO" id="GO:0003700">
    <property type="term" value="F:DNA-binding transcription factor activity"/>
    <property type="evidence" value="ECO:0007669"/>
    <property type="project" value="InterPro"/>
</dbReference>
<proteinExistence type="predicted"/>
<dbReference type="PROSITE" id="PS50995">
    <property type="entry name" value="HTH_MARR_2"/>
    <property type="match status" value="1"/>
</dbReference>
<dbReference type="Proteomes" id="UP000243342">
    <property type="component" value="Unassembled WGS sequence"/>
</dbReference>
<dbReference type="AlphaFoldDB" id="A0A1J7C170"/>
<dbReference type="RefSeq" id="WP_071658723.1">
    <property type="nucleotide sequence ID" value="NZ_MLCF01000163.1"/>
</dbReference>
<organism evidence="2 3">
    <name type="scientific">Mangrovactinospora gilvigrisea</name>
    <dbReference type="NCBI Taxonomy" id="1428644"/>
    <lineage>
        <taxon>Bacteria</taxon>
        <taxon>Bacillati</taxon>
        <taxon>Actinomycetota</taxon>
        <taxon>Actinomycetes</taxon>
        <taxon>Kitasatosporales</taxon>
        <taxon>Streptomycetaceae</taxon>
        <taxon>Mangrovactinospora</taxon>
    </lineage>
</organism>
<accession>A0A1J7C170</accession>
<protein>
    <submittedName>
        <fullName evidence="2">MarR family transcriptional regulator</fullName>
    </submittedName>
</protein>
<reference evidence="2 3" key="1">
    <citation type="submission" date="2016-10" db="EMBL/GenBank/DDBJ databases">
        <title>Genome sequence of Streptomyces gilvigriseus MUSC 26.</title>
        <authorList>
            <person name="Lee L.-H."/>
            <person name="Ser H.-L."/>
        </authorList>
    </citation>
    <scope>NUCLEOTIDE SEQUENCE [LARGE SCALE GENOMIC DNA]</scope>
    <source>
        <strain evidence="2 3">MUSC 26</strain>
    </source>
</reference>
<dbReference type="OrthoDB" id="2600321at2"/>
<dbReference type="SMART" id="SM00347">
    <property type="entry name" value="HTH_MARR"/>
    <property type="match status" value="1"/>
</dbReference>
<dbReference type="GO" id="GO:0006950">
    <property type="term" value="P:response to stress"/>
    <property type="evidence" value="ECO:0007669"/>
    <property type="project" value="TreeGrafter"/>
</dbReference>